<protein>
    <submittedName>
        <fullName evidence="2">Uncharacterized protein</fullName>
    </submittedName>
</protein>
<dbReference type="EMBL" id="CAJNOM010000231">
    <property type="protein sequence ID" value="CAF1261117.1"/>
    <property type="molecule type" value="Genomic_DNA"/>
</dbReference>
<comment type="caution">
    <text evidence="2">The sequence shown here is derived from an EMBL/GenBank/DDBJ whole genome shotgun (WGS) entry which is preliminary data.</text>
</comment>
<sequence length="76" mass="8293">MLVIVGLVDSNAMILDILHKLIALNMVLLSIILGDYLVTVKRTVLEVIKRLTTGIVICLVVIKSSEGIFKVAVTVF</sequence>
<reference evidence="2" key="1">
    <citation type="submission" date="2021-02" db="EMBL/GenBank/DDBJ databases">
        <authorList>
            <person name="Nowell W R."/>
        </authorList>
    </citation>
    <scope>NUCLEOTIDE SEQUENCE</scope>
</reference>
<organism evidence="2 3">
    <name type="scientific">Adineta steineri</name>
    <dbReference type="NCBI Taxonomy" id="433720"/>
    <lineage>
        <taxon>Eukaryota</taxon>
        <taxon>Metazoa</taxon>
        <taxon>Spiralia</taxon>
        <taxon>Gnathifera</taxon>
        <taxon>Rotifera</taxon>
        <taxon>Eurotatoria</taxon>
        <taxon>Bdelloidea</taxon>
        <taxon>Adinetida</taxon>
        <taxon>Adinetidae</taxon>
        <taxon>Adineta</taxon>
    </lineage>
</organism>
<accession>A0A815AL93</accession>
<gene>
    <name evidence="2" type="ORF">QVE165_LOCUS29055</name>
</gene>
<keyword evidence="1" id="KW-1133">Transmembrane helix</keyword>
<dbReference type="AlphaFoldDB" id="A0A815AL93"/>
<keyword evidence="1" id="KW-0472">Membrane</keyword>
<name>A0A815AL93_9BILA</name>
<evidence type="ECO:0000256" key="1">
    <source>
        <dbReference type="SAM" id="Phobius"/>
    </source>
</evidence>
<dbReference type="Proteomes" id="UP000663832">
    <property type="component" value="Unassembled WGS sequence"/>
</dbReference>
<proteinExistence type="predicted"/>
<keyword evidence="3" id="KW-1185">Reference proteome</keyword>
<keyword evidence="1" id="KW-0812">Transmembrane</keyword>
<evidence type="ECO:0000313" key="2">
    <source>
        <dbReference type="EMBL" id="CAF1261117.1"/>
    </source>
</evidence>
<feature type="transmembrane region" description="Helical" evidence="1">
    <location>
        <begin position="17"/>
        <end position="39"/>
    </location>
</feature>
<evidence type="ECO:0000313" key="3">
    <source>
        <dbReference type="Proteomes" id="UP000663832"/>
    </source>
</evidence>